<sequence>MPGSRPPEVKIRRSFPDVLAGGIFVLIGGAFVAGSLGYDLGTPLRMGPGAFPLLVGSIVAALGLAIVVKGLVAGEVIVFGSIPWRAVAVIVVAVLFFGFAVRGLGFVPTSAVTALLTTLASSRVRPLTAVAVAAGLTVASTLIFVVALQLRIPLWGPWLGF</sequence>
<dbReference type="STRING" id="633440.SAMN05421869_13664"/>
<dbReference type="AlphaFoldDB" id="A0A1G9QK83"/>
<evidence type="ECO:0000313" key="4">
    <source>
        <dbReference type="Proteomes" id="UP000199202"/>
    </source>
</evidence>
<dbReference type="EMBL" id="FNDJ01000036">
    <property type="protein sequence ID" value="SDM11419.1"/>
    <property type="molecule type" value="Genomic_DNA"/>
</dbReference>
<keyword evidence="1" id="KW-0812">Transmembrane</keyword>
<keyword evidence="1" id="KW-1133">Transmembrane helix</keyword>
<dbReference type="Proteomes" id="UP000199202">
    <property type="component" value="Unassembled WGS sequence"/>
</dbReference>
<evidence type="ECO:0000259" key="2">
    <source>
        <dbReference type="Pfam" id="PF07331"/>
    </source>
</evidence>
<dbReference type="InterPro" id="IPR009936">
    <property type="entry name" value="DUF1468"/>
</dbReference>
<dbReference type="OrthoDB" id="5186924at2"/>
<proteinExistence type="predicted"/>
<evidence type="ECO:0000313" key="3">
    <source>
        <dbReference type="EMBL" id="SDM11419.1"/>
    </source>
</evidence>
<feature type="transmembrane region" description="Helical" evidence="1">
    <location>
        <begin position="18"/>
        <end position="38"/>
    </location>
</feature>
<name>A0A1G9QK83_9ACTN</name>
<dbReference type="Pfam" id="PF07331">
    <property type="entry name" value="TctB"/>
    <property type="match status" value="1"/>
</dbReference>
<feature type="transmembrane region" description="Helical" evidence="1">
    <location>
        <begin position="127"/>
        <end position="148"/>
    </location>
</feature>
<keyword evidence="4" id="KW-1185">Reference proteome</keyword>
<feature type="domain" description="DUF1468" evidence="2">
    <location>
        <begin position="19"/>
        <end position="153"/>
    </location>
</feature>
<accession>A0A1G9QK83</accession>
<feature type="transmembrane region" description="Helical" evidence="1">
    <location>
        <begin position="50"/>
        <end position="72"/>
    </location>
</feature>
<keyword evidence="1" id="KW-0472">Membrane</keyword>
<protein>
    <submittedName>
        <fullName evidence="3">Tripartite tricarboxylate transporter TctB family protein</fullName>
    </submittedName>
</protein>
<feature type="transmembrane region" description="Helical" evidence="1">
    <location>
        <begin position="84"/>
        <end position="107"/>
    </location>
</feature>
<gene>
    <name evidence="3" type="ORF">SAMN05421869_13664</name>
</gene>
<reference evidence="3 4" key="1">
    <citation type="submission" date="2016-10" db="EMBL/GenBank/DDBJ databases">
        <authorList>
            <person name="de Groot N.N."/>
        </authorList>
    </citation>
    <scope>NUCLEOTIDE SEQUENCE [LARGE SCALE GENOMIC DNA]</scope>
    <source>
        <strain evidence="3 4">CGMCC 4.6533</strain>
    </source>
</reference>
<evidence type="ECO:0000256" key="1">
    <source>
        <dbReference type="SAM" id="Phobius"/>
    </source>
</evidence>
<organism evidence="3 4">
    <name type="scientific">Nonomuraea jiangxiensis</name>
    <dbReference type="NCBI Taxonomy" id="633440"/>
    <lineage>
        <taxon>Bacteria</taxon>
        <taxon>Bacillati</taxon>
        <taxon>Actinomycetota</taxon>
        <taxon>Actinomycetes</taxon>
        <taxon>Streptosporangiales</taxon>
        <taxon>Streptosporangiaceae</taxon>
        <taxon>Nonomuraea</taxon>
    </lineage>
</organism>